<evidence type="ECO:0000313" key="13">
    <source>
        <dbReference type="Proteomes" id="UP000593571"/>
    </source>
</evidence>
<comment type="subcellular location">
    <subcellularLocation>
        <location evidence="1">Membrane</location>
        <topology evidence="1">Multi-pass membrane protein</topology>
    </subcellularLocation>
</comment>
<dbReference type="Proteomes" id="UP000593571">
    <property type="component" value="Unassembled WGS sequence"/>
</dbReference>
<dbReference type="PRINTS" id="PR01206">
    <property type="entry name" value="ORPHTRNSPORT"/>
</dbReference>
<dbReference type="PROSITE" id="PS00610">
    <property type="entry name" value="NA_NEUROTRAN_SYMP_1"/>
    <property type="match status" value="1"/>
</dbReference>
<feature type="transmembrane region" description="Helical" evidence="11">
    <location>
        <begin position="210"/>
        <end position="233"/>
    </location>
</feature>
<evidence type="ECO:0000256" key="8">
    <source>
        <dbReference type="PIRSR" id="PIRSR600175-1"/>
    </source>
</evidence>
<evidence type="ECO:0000256" key="6">
    <source>
        <dbReference type="ARBA" id="ARBA00023136"/>
    </source>
</evidence>
<feature type="binding site" evidence="8">
    <location>
        <position position="264"/>
    </location>
    <ligand>
        <name>Na(+)</name>
        <dbReference type="ChEBI" id="CHEBI:29101"/>
        <label>1</label>
    </ligand>
</feature>
<evidence type="ECO:0000256" key="7">
    <source>
        <dbReference type="ARBA" id="ARBA00023180"/>
    </source>
</evidence>
<dbReference type="PANTHER" id="PTHR11616">
    <property type="entry name" value="SODIUM/CHLORIDE DEPENDENT TRANSPORTER"/>
    <property type="match status" value="1"/>
</dbReference>
<feature type="transmembrane region" description="Helical" evidence="11">
    <location>
        <begin position="567"/>
        <end position="593"/>
    </location>
</feature>
<comment type="caution">
    <text evidence="12">The sequence shown here is derived from an EMBL/GenBank/DDBJ whole genome shotgun (WGS) entry which is preliminary data.</text>
</comment>
<evidence type="ECO:0000256" key="3">
    <source>
        <dbReference type="ARBA" id="ARBA00022692"/>
    </source>
</evidence>
<feature type="transmembrane region" description="Helical" evidence="11">
    <location>
        <begin position="443"/>
        <end position="462"/>
    </location>
</feature>
<organism evidence="12 13">
    <name type="scientific">Rousettus aegyptiacus</name>
    <name type="common">Egyptian fruit bat</name>
    <name type="synonym">Pteropus aegyptiacus</name>
    <dbReference type="NCBI Taxonomy" id="9407"/>
    <lineage>
        <taxon>Eukaryota</taxon>
        <taxon>Metazoa</taxon>
        <taxon>Chordata</taxon>
        <taxon>Craniata</taxon>
        <taxon>Vertebrata</taxon>
        <taxon>Euteleostomi</taxon>
        <taxon>Mammalia</taxon>
        <taxon>Eutheria</taxon>
        <taxon>Laurasiatheria</taxon>
        <taxon>Chiroptera</taxon>
        <taxon>Yinpterochiroptera</taxon>
        <taxon>Pteropodoidea</taxon>
        <taxon>Pteropodidae</taxon>
        <taxon>Rousettinae</taxon>
        <taxon>Rousettus</taxon>
    </lineage>
</organism>
<dbReference type="EMBL" id="JACASE010000008">
    <property type="protein sequence ID" value="KAF6442313.1"/>
    <property type="molecule type" value="Genomic_DNA"/>
</dbReference>
<dbReference type="GO" id="GO:0035725">
    <property type="term" value="P:sodium ion transmembrane transport"/>
    <property type="evidence" value="ECO:0007669"/>
    <property type="project" value="TreeGrafter"/>
</dbReference>
<accession>A0A7J8F3R0</accession>
<keyword evidence="2 9" id="KW-0813">Transport</keyword>
<sequence length="621" mass="67951">MASAPGPASPGGGSEDGRPRWDNKMQYLLSCMGFAVGLGNIWRFPYLCQSHGGGAFLIPYLIALAFEGIPLFHVELAIGQRLRRGSIGVWTTISPYLGGMGLGSLAVSFLVSLYYNTVLAWVLWYLLNSFQHPLPWSACPPNGNHTGPERECQGGGSVSYFWYRQTLNISADIGHGGPVQWQLLLCLAACWAVLYLCINRGIESTGKAIYFTALFPYLVLTVFLVRGLTLPGATEGLAYLFTPRIQTLQSPRVWLDAATQIFFSLSLAFGGHIAFASYNSPRNNCRKDAVTIALVNSTTSLYAAIAVFSMLGFKAAQDHGRCLDGNIVLLINEFELPDKSVSRDDYTALLTRLNATHPARVAGLPLEVCRLQDFLDKSVSGPGLAFVIFAEAVLHMPGAPVWAVLFFAMLFTLGLSTMFGNMESIITPLLDLGFLPTWVPKEALTGAVCLVCFLSTTCFALQSGSYWLEIFDNHLASVNLILLAFFEVVSVAYVYGLERFCEDIEWMTGRRPGLYWRVTWKVISPLLLLTILVAYIAFLAGSPPSYKAWDPGYEHFPVQQEKLYPGWVQAVSALLIVLPALCVPGAALVQLLVTRRGRRQDGRRGARPKLQDGGPAEGGAC</sequence>
<evidence type="ECO:0000256" key="2">
    <source>
        <dbReference type="ARBA" id="ARBA00022448"/>
    </source>
</evidence>
<dbReference type="GO" id="GO:0046872">
    <property type="term" value="F:metal ion binding"/>
    <property type="evidence" value="ECO:0007669"/>
    <property type="project" value="UniProtKB-KW"/>
</dbReference>
<feature type="transmembrane region" description="Helical" evidence="11">
    <location>
        <begin position="27"/>
        <end position="45"/>
    </location>
</feature>
<keyword evidence="6 11" id="KW-0472">Membrane</keyword>
<feature type="transmembrane region" description="Helical" evidence="11">
    <location>
        <begin position="179"/>
        <end position="198"/>
    </location>
</feature>
<evidence type="ECO:0000256" key="4">
    <source>
        <dbReference type="ARBA" id="ARBA00022847"/>
    </source>
</evidence>
<dbReference type="SUPFAM" id="SSF161070">
    <property type="entry name" value="SNF-like"/>
    <property type="match status" value="1"/>
</dbReference>
<gene>
    <name evidence="12" type="ORF">HJG63_017959</name>
</gene>
<feature type="transmembrane region" description="Helical" evidence="11">
    <location>
        <begin position="518"/>
        <end position="540"/>
    </location>
</feature>
<dbReference type="InterPro" id="IPR000175">
    <property type="entry name" value="Na/ntran_symport"/>
</dbReference>
<dbReference type="AlphaFoldDB" id="A0A7J8F3R0"/>
<keyword evidence="4 9" id="KW-0769">Symport</keyword>
<evidence type="ECO:0000256" key="1">
    <source>
        <dbReference type="ARBA" id="ARBA00004141"/>
    </source>
</evidence>
<feature type="transmembrane region" description="Helical" evidence="11">
    <location>
        <begin position="99"/>
        <end position="127"/>
    </location>
</feature>
<evidence type="ECO:0000256" key="10">
    <source>
        <dbReference type="SAM" id="MobiDB-lite"/>
    </source>
</evidence>
<evidence type="ECO:0000256" key="5">
    <source>
        <dbReference type="ARBA" id="ARBA00022989"/>
    </source>
</evidence>
<dbReference type="InterPro" id="IPR002438">
    <property type="entry name" value="Neutral_aa_SLC6"/>
</dbReference>
<protein>
    <recommendedName>
        <fullName evidence="9">Transporter</fullName>
    </recommendedName>
</protein>
<reference evidence="12 13" key="1">
    <citation type="journal article" date="2020" name="Nature">
        <title>Six reference-quality genomes reveal evolution of bat adaptations.</title>
        <authorList>
            <person name="Jebb D."/>
            <person name="Huang Z."/>
            <person name="Pippel M."/>
            <person name="Hughes G.M."/>
            <person name="Lavrichenko K."/>
            <person name="Devanna P."/>
            <person name="Winkler S."/>
            <person name="Jermiin L.S."/>
            <person name="Skirmuntt E.C."/>
            <person name="Katzourakis A."/>
            <person name="Burkitt-Gray L."/>
            <person name="Ray D.A."/>
            <person name="Sullivan K.A.M."/>
            <person name="Roscito J.G."/>
            <person name="Kirilenko B.M."/>
            <person name="Davalos L.M."/>
            <person name="Corthals A.P."/>
            <person name="Power M.L."/>
            <person name="Jones G."/>
            <person name="Ransome R.D."/>
            <person name="Dechmann D.K.N."/>
            <person name="Locatelli A.G."/>
            <person name="Puechmaille S.J."/>
            <person name="Fedrigo O."/>
            <person name="Jarvis E.D."/>
            <person name="Hiller M."/>
            <person name="Vernes S.C."/>
            <person name="Myers E.W."/>
            <person name="Teeling E.C."/>
        </authorList>
    </citation>
    <scope>NUCLEOTIDE SEQUENCE [LARGE SCALE GENOMIC DNA]</scope>
    <source>
        <strain evidence="12">MRouAeg1</strain>
        <tissue evidence="12">Muscle</tissue>
    </source>
</reference>
<evidence type="ECO:0000256" key="9">
    <source>
        <dbReference type="RuleBase" id="RU003732"/>
    </source>
</evidence>
<comment type="similarity">
    <text evidence="9">Belongs to the sodium:neurotransmitter symporter (SNF) (TC 2.A.22) family.</text>
</comment>
<feature type="binding site" evidence="8">
    <location>
        <position position="296"/>
    </location>
    <ligand>
        <name>Na(+)</name>
        <dbReference type="ChEBI" id="CHEBI:29101"/>
        <label>1</label>
    </ligand>
</feature>
<keyword evidence="8" id="KW-0479">Metal-binding</keyword>
<proteinExistence type="inferred from homology"/>
<dbReference type="PRINTS" id="PR00176">
    <property type="entry name" value="NANEUSMPORT"/>
</dbReference>
<dbReference type="GO" id="GO:0006865">
    <property type="term" value="P:amino acid transport"/>
    <property type="evidence" value="ECO:0007669"/>
    <property type="project" value="TreeGrafter"/>
</dbReference>
<keyword evidence="8" id="KW-0915">Sodium</keyword>
<dbReference type="PANTHER" id="PTHR11616:SF109">
    <property type="entry name" value="INACTIVE SODIUM-DEPENDENT NEUTRAL AMINO ACID TRANSPORTER B(0)AT3"/>
    <property type="match status" value="1"/>
</dbReference>
<dbReference type="GO" id="GO:0015293">
    <property type="term" value="F:symporter activity"/>
    <property type="evidence" value="ECO:0007669"/>
    <property type="project" value="UniProtKB-KW"/>
</dbReference>
<feature type="transmembrane region" description="Helical" evidence="11">
    <location>
        <begin position="401"/>
        <end position="422"/>
    </location>
</feature>
<feature type="transmembrane region" description="Helical" evidence="11">
    <location>
        <begin position="57"/>
        <end position="78"/>
    </location>
</feature>
<dbReference type="InterPro" id="IPR037272">
    <property type="entry name" value="SNS_sf"/>
</dbReference>
<feature type="binding site" evidence="8">
    <location>
        <position position="35"/>
    </location>
    <ligand>
        <name>Na(+)</name>
        <dbReference type="ChEBI" id="CHEBI:29101"/>
        <label>1</label>
    </ligand>
</feature>
<keyword evidence="7" id="KW-0325">Glycoprotein</keyword>
<feature type="binding site" evidence="8">
    <location>
        <position position="413"/>
    </location>
    <ligand>
        <name>Na(+)</name>
        <dbReference type="ChEBI" id="CHEBI:29101"/>
        <label>1</label>
    </ligand>
</feature>
<keyword evidence="3 9" id="KW-0812">Transmembrane</keyword>
<feature type="transmembrane region" description="Helical" evidence="11">
    <location>
        <begin position="474"/>
        <end position="497"/>
    </location>
</feature>
<feature type="binding site" evidence="8">
    <location>
        <position position="36"/>
    </location>
    <ligand>
        <name>Na(+)</name>
        <dbReference type="ChEBI" id="CHEBI:29101"/>
        <label>1</label>
    </ligand>
</feature>
<dbReference type="Pfam" id="PF00209">
    <property type="entry name" value="SNF"/>
    <property type="match status" value="1"/>
</dbReference>
<evidence type="ECO:0000256" key="11">
    <source>
        <dbReference type="SAM" id="Phobius"/>
    </source>
</evidence>
<keyword evidence="13" id="KW-1185">Reference proteome</keyword>
<feature type="transmembrane region" description="Helical" evidence="11">
    <location>
        <begin position="290"/>
        <end position="311"/>
    </location>
</feature>
<dbReference type="OrthoDB" id="6581954at2759"/>
<name>A0A7J8F3R0_ROUAE</name>
<dbReference type="NCBIfam" id="NF037979">
    <property type="entry name" value="Na_transp"/>
    <property type="match status" value="1"/>
</dbReference>
<feature type="binding site" evidence="8">
    <location>
        <position position="33"/>
    </location>
    <ligand>
        <name>Na(+)</name>
        <dbReference type="ChEBI" id="CHEBI:29101"/>
        <label>1</label>
    </ligand>
</feature>
<keyword evidence="5 11" id="KW-1133">Transmembrane helix</keyword>
<feature type="binding site" evidence="8">
    <location>
        <position position="40"/>
    </location>
    <ligand>
        <name>Na(+)</name>
        <dbReference type="ChEBI" id="CHEBI:29101"/>
        <label>1</label>
    </ligand>
</feature>
<feature type="region of interest" description="Disordered" evidence="10">
    <location>
        <begin position="600"/>
        <end position="621"/>
    </location>
</feature>
<evidence type="ECO:0000313" key="12">
    <source>
        <dbReference type="EMBL" id="KAF6442313.1"/>
    </source>
</evidence>
<feature type="transmembrane region" description="Helical" evidence="11">
    <location>
        <begin position="253"/>
        <end position="278"/>
    </location>
</feature>
<dbReference type="GO" id="GO:0005886">
    <property type="term" value="C:plasma membrane"/>
    <property type="evidence" value="ECO:0007669"/>
    <property type="project" value="InterPro"/>
</dbReference>
<dbReference type="PROSITE" id="PS50267">
    <property type="entry name" value="NA_NEUROTRAN_SYMP_3"/>
    <property type="match status" value="1"/>
</dbReference>